<keyword evidence="4" id="KW-1003">Cell membrane</keyword>
<feature type="domain" description="Histidine kinase" evidence="13">
    <location>
        <begin position="121"/>
        <end position="324"/>
    </location>
</feature>
<evidence type="ECO:0000256" key="11">
    <source>
        <dbReference type="ARBA" id="ARBA00039401"/>
    </source>
</evidence>
<evidence type="ECO:0000256" key="2">
    <source>
        <dbReference type="ARBA" id="ARBA00004651"/>
    </source>
</evidence>
<comment type="subcellular location">
    <subcellularLocation>
        <location evidence="2">Cell membrane</location>
        <topology evidence="2">Multi-pass membrane protein</topology>
    </subcellularLocation>
</comment>
<keyword evidence="5" id="KW-0808">Transferase</keyword>
<reference evidence="14 15" key="1">
    <citation type="submission" date="2013-08" db="EMBL/GenBank/DDBJ databases">
        <authorList>
            <person name="Durkin A.S."/>
            <person name="Haft D.R."/>
            <person name="McCorrison J."/>
            <person name="Torralba M."/>
            <person name="Gillis M."/>
            <person name="Haft D.H."/>
            <person name="Methe B."/>
            <person name="Sutton G."/>
            <person name="Nelson K.E."/>
        </authorList>
    </citation>
    <scope>NUCLEOTIDE SEQUENCE [LARGE SCALE GENOMIC DNA]</scope>
    <source>
        <strain evidence="14 15">F0195</strain>
    </source>
</reference>
<dbReference type="OrthoDB" id="3170569at2"/>
<dbReference type="STRING" id="1125712.HMPREF1316_0660"/>
<dbReference type="PANTHER" id="PTHR45453">
    <property type="entry name" value="PHOSPHATE REGULON SENSOR PROTEIN PHOR"/>
    <property type="match status" value="1"/>
</dbReference>
<evidence type="ECO:0000256" key="8">
    <source>
        <dbReference type="ARBA" id="ARBA00022989"/>
    </source>
</evidence>
<dbReference type="InterPro" id="IPR003594">
    <property type="entry name" value="HATPase_dom"/>
</dbReference>
<evidence type="ECO:0000313" key="14">
    <source>
        <dbReference type="EMBL" id="ERL06189.1"/>
    </source>
</evidence>
<keyword evidence="15" id="KW-1185">Reference proteome</keyword>
<dbReference type="eggNOG" id="COG2205">
    <property type="taxonomic scope" value="Bacteria"/>
</dbReference>
<dbReference type="InterPro" id="IPR050351">
    <property type="entry name" value="BphY/WalK/GraS-like"/>
</dbReference>
<dbReference type="PRINTS" id="PR00344">
    <property type="entry name" value="BCTRLSENSOR"/>
</dbReference>
<dbReference type="Pfam" id="PF02518">
    <property type="entry name" value="HATPase_c"/>
    <property type="match status" value="1"/>
</dbReference>
<feature type="transmembrane region" description="Helical" evidence="12">
    <location>
        <begin position="12"/>
        <end position="32"/>
    </location>
</feature>
<evidence type="ECO:0000256" key="5">
    <source>
        <dbReference type="ARBA" id="ARBA00022679"/>
    </source>
</evidence>
<dbReference type="EMBL" id="AWEZ01000069">
    <property type="protein sequence ID" value="ERL06189.1"/>
    <property type="molecule type" value="Genomic_DNA"/>
</dbReference>
<evidence type="ECO:0000256" key="9">
    <source>
        <dbReference type="ARBA" id="ARBA00023012"/>
    </source>
</evidence>
<evidence type="ECO:0000256" key="7">
    <source>
        <dbReference type="ARBA" id="ARBA00022777"/>
    </source>
</evidence>
<dbReference type="InterPro" id="IPR036890">
    <property type="entry name" value="HATPase_C_sf"/>
</dbReference>
<name>U2SZE7_9ACTN</name>
<gene>
    <name evidence="14" type="ORF">HMPREF1316_0660</name>
</gene>
<dbReference type="GO" id="GO:0000155">
    <property type="term" value="F:phosphorelay sensor kinase activity"/>
    <property type="evidence" value="ECO:0007669"/>
    <property type="project" value="TreeGrafter"/>
</dbReference>
<dbReference type="GO" id="GO:0004721">
    <property type="term" value="F:phosphoprotein phosphatase activity"/>
    <property type="evidence" value="ECO:0007669"/>
    <property type="project" value="TreeGrafter"/>
</dbReference>
<dbReference type="SUPFAM" id="SSF55874">
    <property type="entry name" value="ATPase domain of HSP90 chaperone/DNA topoisomerase II/histidine kinase"/>
    <property type="match status" value="1"/>
</dbReference>
<dbReference type="EC" id="2.7.13.3" evidence="3"/>
<dbReference type="SMART" id="SM00387">
    <property type="entry name" value="HATPase_c"/>
    <property type="match status" value="1"/>
</dbReference>
<keyword evidence="10 12" id="KW-0472">Membrane</keyword>
<feature type="transmembrane region" description="Helical" evidence="12">
    <location>
        <begin position="38"/>
        <end position="58"/>
    </location>
</feature>
<dbReference type="PROSITE" id="PS50109">
    <property type="entry name" value="HIS_KIN"/>
    <property type="match status" value="1"/>
</dbReference>
<dbReference type="GO" id="GO:0005886">
    <property type="term" value="C:plasma membrane"/>
    <property type="evidence" value="ECO:0007669"/>
    <property type="project" value="UniProtKB-SubCell"/>
</dbReference>
<dbReference type="Gene3D" id="3.30.565.10">
    <property type="entry name" value="Histidine kinase-like ATPase, C-terminal domain"/>
    <property type="match status" value="1"/>
</dbReference>
<dbReference type="InterPro" id="IPR005467">
    <property type="entry name" value="His_kinase_dom"/>
</dbReference>
<evidence type="ECO:0000256" key="3">
    <source>
        <dbReference type="ARBA" id="ARBA00012438"/>
    </source>
</evidence>
<evidence type="ECO:0000256" key="4">
    <source>
        <dbReference type="ARBA" id="ARBA00022475"/>
    </source>
</evidence>
<keyword evidence="7" id="KW-0418">Kinase</keyword>
<dbReference type="Proteomes" id="UP000016638">
    <property type="component" value="Unassembled WGS sequence"/>
</dbReference>
<sequence>MRLFLRDHLDVIALFAFESVTLALAFHFAQGFATAGGVAYFLLVSTFVLVVFLTVRFLRKRALYESLEGDLDDMESLIDRHSTDPVAEAYIVRSRDAYRSYQRRLNERDDAMLRWRTHVMQWVHQMKTPVSVLRLMVQKDPGRTDSFDALCELDRLQGQLDLILGLVRMDRLASDLAVEEVSLKDLVDGVIAKDRRLFVQREVFPTSSVDASLHVRTDGKWLAFVVEQALHNAVKYSDVGSTVEVGAEATADGVTLHITDHGIGIRKRDLPRIFDLYFTGSNGRDHDQSSGIGLYVAKRVLDGLGHHIEVESEVGRGTRVSITL</sequence>
<dbReference type="InterPro" id="IPR004358">
    <property type="entry name" value="Sig_transdc_His_kin-like_C"/>
</dbReference>
<protein>
    <recommendedName>
        <fullName evidence="11">Sensor-like histidine kinase SenX3</fullName>
        <ecNumber evidence="3">2.7.13.3</ecNumber>
    </recommendedName>
</protein>
<evidence type="ECO:0000256" key="6">
    <source>
        <dbReference type="ARBA" id="ARBA00022692"/>
    </source>
</evidence>
<evidence type="ECO:0000256" key="10">
    <source>
        <dbReference type="ARBA" id="ARBA00023136"/>
    </source>
</evidence>
<keyword evidence="8 12" id="KW-1133">Transmembrane helix</keyword>
<dbReference type="RefSeq" id="WP_021727245.1">
    <property type="nucleotide sequence ID" value="NZ_AWEZ01000069.1"/>
</dbReference>
<dbReference type="GO" id="GO:0016036">
    <property type="term" value="P:cellular response to phosphate starvation"/>
    <property type="evidence" value="ECO:0007669"/>
    <property type="project" value="TreeGrafter"/>
</dbReference>
<proteinExistence type="predicted"/>
<evidence type="ECO:0000259" key="13">
    <source>
        <dbReference type="PROSITE" id="PS50109"/>
    </source>
</evidence>
<keyword evidence="6 12" id="KW-0812">Transmembrane</keyword>
<dbReference type="PANTHER" id="PTHR45453:SF2">
    <property type="entry name" value="HISTIDINE KINASE"/>
    <property type="match status" value="1"/>
</dbReference>
<comment type="catalytic activity">
    <reaction evidence="1">
        <text>ATP + protein L-histidine = ADP + protein N-phospho-L-histidine.</text>
        <dbReference type="EC" id="2.7.13.3"/>
    </reaction>
</comment>
<dbReference type="AlphaFoldDB" id="U2SZE7"/>
<keyword evidence="9" id="KW-0902">Two-component regulatory system</keyword>
<evidence type="ECO:0000313" key="15">
    <source>
        <dbReference type="Proteomes" id="UP000016638"/>
    </source>
</evidence>
<evidence type="ECO:0000256" key="12">
    <source>
        <dbReference type="SAM" id="Phobius"/>
    </source>
</evidence>
<dbReference type="PATRIC" id="fig|1125712.3.peg.2321"/>
<organism evidence="14 15">
    <name type="scientific">Olsenella profusa F0195</name>
    <dbReference type="NCBI Taxonomy" id="1125712"/>
    <lineage>
        <taxon>Bacteria</taxon>
        <taxon>Bacillati</taxon>
        <taxon>Actinomycetota</taxon>
        <taxon>Coriobacteriia</taxon>
        <taxon>Coriobacteriales</taxon>
        <taxon>Atopobiaceae</taxon>
        <taxon>Olsenella</taxon>
    </lineage>
</organism>
<evidence type="ECO:0000256" key="1">
    <source>
        <dbReference type="ARBA" id="ARBA00000085"/>
    </source>
</evidence>
<accession>U2SZE7</accession>
<comment type="caution">
    <text evidence="14">The sequence shown here is derived from an EMBL/GenBank/DDBJ whole genome shotgun (WGS) entry which is preliminary data.</text>
</comment>